<keyword evidence="3" id="KW-0813">Transport</keyword>
<dbReference type="GO" id="GO:1990281">
    <property type="term" value="C:efflux pump complex"/>
    <property type="evidence" value="ECO:0007669"/>
    <property type="project" value="TreeGrafter"/>
</dbReference>
<evidence type="ECO:0008006" key="12">
    <source>
        <dbReference type="Google" id="ProtNLM"/>
    </source>
</evidence>
<comment type="similarity">
    <text evidence="2">Belongs to the outer membrane factor (OMF) (TC 1.B.17) family.</text>
</comment>
<dbReference type="PANTHER" id="PTHR30026">
    <property type="entry name" value="OUTER MEMBRANE PROTEIN TOLC"/>
    <property type="match status" value="1"/>
</dbReference>
<organism evidence="10 11">
    <name type="scientific">Hymenobacter ginkgonis</name>
    <dbReference type="NCBI Taxonomy" id="2682976"/>
    <lineage>
        <taxon>Bacteria</taxon>
        <taxon>Pseudomonadati</taxon>
        <taxon>Bacteroidota</taxon>
        <taxon>Cytophagia</taxon>
        <taxon>Cytophagales</taxon>
        <taxon>Hymenobacteraceae</taxon>
        <taxon>Hymenobacter</taxon>
    </lineage>
</organism>
<feature type="signal peptide" evidence="9">
    <location>
        <begin position="1"/>
        <end position="35"/>
    </location>
</feature>
<evidence type="ECO:0000256" key="9">
    <source>
        <dbReference type="SAM" id="SignalP"/>
    </source>
</evidence>
<feature type="chain" id="PRO_5029891762" description="TolC family protein" evidence="9">
    <location>
        <begin position="36"/>
        <end position="464"/>
    </location>
</feature>
<dbReference type="SUPFAM" id="SSF56954">
    <property type="entry name" value="Outer membrane efflux proteins (OEP)"/>
    <property type="match status" value="1"/>
</dbReference>
<keyword evidence="9" id="KW-0732">Signal</keyword>
<gene>
    <name evidence="10" type="ORF">GO988_06055</name>
</gene>
<accession>A0A7K1TBX1</accession>
<dbReference type="GO" id="GO:0015288">
    <property type="term" value="F:porin activity"/>
    <property type="evidence" value="ECO:0007669"/>
    <property type="project" value="TreeGrafter"/>
</dbReference>
<evidence type="ECO:0000256" key="6">
    <source>
        <dbReference type="ARBA" id="ARBA00023136"/>
    </source>
</evidence>
<keyword evidence="8" id="KW-0175">Coiled coil</keyword>
<evidence type="ECO:0000256" key="3">
    <source>
        <dbReference type="ARBA" id="ARBA00022448"/>
    </source>
</evidence>
<evidence type="ECO:0000256" key="5">
    <source>
        <dbReference type="ARBA" id="ARBA00022692"/>
    </source>
</evidence>
<keyword evidence="6" id="KW-0472">Membrane</keyword>
<evidence type="ECO:0000256" key="4">
    <source>
        <dbReference type="ARBA" id="ARBA00022452"/>
    </source>
</evidence>
<feature type="coiled-coil region" evidence="8">
    <location>
        <begin position="223"/>
        <end position="250"/>
    </location>
</feature>
<dbReference type="Pfam" id="PF02321">
    <property type="entry name" value="OEP"/>
    <property type="match status" value="2"/>
</dbReference>
<dbReference type="Proteomes" id="UP000441336">
    <property type="component" value="Unassembled WGS sequence"/>
</dbReference>
<dbReference type="Gene3D" id="1.20.1600.10">
    <property type="entry name" value="Outer membrane efflux proteins (OEP)"/>
    <property type="match status" value="1"/>
</dbReference>
<evidence type="ECO:0000256" key="2">
    <source>
        <dbReference type="ARBA" id="ARBA00007613"/>
    </source>
</evidence>
<keyword evidence="4" id="KW-1134">Transmembrane beta strand</keyword>
<dbReference type="InterPro" id="IPR003423">
    <property type="entry name" value="OMP_efflux"/>
</dbReference>
<dbReference type="GO" id="GO:0015562">
    <property type="term" value="F:efflux transmembrane transporter activity"/>
    <property type="evidence" value="ECO:0007669"/>
    <property type="project" value="InterPro"/>
</dbReference>
<proteinExistence type="inferred from homology"/>
<dbReference type="AlphaFoldDB" id="A0A7K1TBX1"/>
<keyword evidence="5" id="KW-0812">Transmembrane</keyword>
<keyword evidence="7" id="KW-0998">Cell outer membrane</keyword>
<evidence type="ECO:0000256" key="7">
    <source>
        <dbReference type="ARBA" id="ARBA00023237"/>
    </source>
</evidence>
<protein>
    <recommendedName>
        <fullName evidence="12">TolC family protein</fullName>
    </recommendedName>
</protein>
<evidence type="ECO:0000313" key="10">
    <source>
        <dbReference type="EMBL" id="MVN75885.1"/>
    </source>
</evidence>
<keyword evidence="11" id="KW-1185">Reference proteome</keyword>
<evidence type="ECO:0000313" key="11">
    <source>
        <dbReference type="Proteomes" id="UP000441336"/>
    </source>
</evidence>
<name>A0A7K1TBX1_9BACT</name>
<evidence type="ECO:0000256" key="8">
    <source>
        <dbReference type="SAM" id="Coils"/>
    </source>
</evidence>
<comment type="subcellular location">
    <subcellularLocation>
        <location evidence="1">Cell outer membrane</location>
    </subcellularLocation>
</comment>
<dbReference type="EMBL" id="WQKZ01000002">
    <property type="protein sequence ID" value="MVN75885.1"/>
    <property type="molecule type" value="Genomic_DNA"/>
</dbReference>
<dbReference type="PANTHER" id="PTHR30026:SF20">
    <property type="entry name" value="OUTER MEMBRANE PROTEIN TOLC"/>
    <property type="match status" value="1"/>
</dbReference>
<dbReference type="InterPro" id="IPR051906">
    <property type="entry name" value="TolC-like"/>
</dbReference>
<dbReference type="GO" id="GO:0009279">
    <property type="term" value="C:cell outer membrane"/>
    <property type="evidence" value="ECO:0007669"/>
    <property type="project" value="UniProtKB-SubCell"/>
</dbReference>
<comment type="caution">
    <text evidence="10">The sequence shown here is derived from an EMBL/GenBank/DDBJ whole genome shotgun (WGS) entry which is preliminary data.</text>
</comment>
<reference evidence="10 11" key="1">
    <citation type="submission" date="2019-12" db="EMBL/GenBank/DDBJ databases">
        <title>Hymenobacter sp. HMF4947 Genome sequencing and assembly.</title>
        <authorList>
            <person name="Kang H."/>
            <person name="Cha I."/>
            <person name="Kim H."/>
            <person name="Joh K."/>
        </authorList>
    </citation>
    <scope>NUCLEOTIDE SEQUENCE [LARGE SCALE GENOMIC DNA]</scope>
    <source>
        <strain evidence="10 11">HMF4947</strain>
    </source>
</reference>
<evidence type="ECO:0000256" key="1">
    <source>
        <dbReference type="ARBA" id="ARBA00004442"/>
    </source>
</evidence>
<sequence>MAHYYATWLMFSRYKLAGFAGLSLTGALLAQPALAQNQPGIPASAQAIGLASDSLTLGGTVQAVLDANPGITNLTELANAASSRLNQSQAGFLPQITGTATYTRLDPVSKVAFGNDVLSFVPNNNFDAHITAQYELYDFGKRAATTDLSRSQVQTAQDNIIVARRDLAFNAAQVYYNILFMRESIRVQDQQIASLVAHRNEMEKRVEAGVSTKFDVTTTDVRITQAQNTKLDLQNQLRNQQVQLARLLHKPQQADVPVKGRLEYNPQPVNLDAELTKAATNRPEVKLSKDAEATAELQAKLISKSNLPVLGVGAQVGGKNGYILPNVAITDIRFNTVGVAQLSVPIYDGNKNKKQRVEAAANYRATQARTQDTQEQIRADVRQAANNMEFSQARYNNAVQQVTQATDALTRAQGRYRYGVGQNLDVLDAETQLAQARLARAQAMYNYTLGQYQLRRATGEQIWQ</sequence>